<sequence>MEFEKANILLLLITETRVKGKGLRITDTVYSGVEVQSWGQSGVACLVHRDCMDNVNIWKLVNERIMSMQFKIGGEELVTVVVESDSKSKKQEFWLTLQELVEKTKVC</sequence>
<dbReference type="Proteomes" id="UP000801492">
    <property type="component" value="Unassembled WGS sequence"/>
</dbReference>
<gene>
    <name evidence="1" type="ORF">ILUMI_11086</name>
</gene>
<accession>A0A8K0D2R3</accession>
<protein>
    <submittedName>
        <fullName evidence="1">Uncharacterized protein</fullName>
    </submittedName>
</protein>
<dbReference type="InterPro" id="IPR036691">
    <property type="entry name" value="Endo/exonu/phosph_ase_sf"/>
</dbReference>
<evidence type="ECO:0000313" key="1">
    <source>
        <dbReference type="EMBL" id="KAF2895087.1"/>
    </source>
</evidence>
<dbReference type="EMBL" id="VTPC01006252">
    <property type="protein sequence ID" value="KAF2895087.1"/>
    <property type="molecule type" value="Genomic_DNA"/>
</dbReference>
<dbReference type="OrthoDB" id="6770863at2759"/>
<comment type="caution">
    <text evidence="1">The sequence shown here is derived from an EMBL/GenBank/DDBJ whole genome shotgun (WGS) entry which is preliminary data.</text>
</comment>
<dbReference type="AlphaFoldDB" id="A0A8K0D2R3"/>
<organism evidence="1 2">
    <name type="scientific">Ignelater luminosus</name>
    <name type="common">Cucubano</name>
    <name type="synonym">Pyrophorus luminosus</name>
    <dbReference type="NCBI Taxonomy" id="2038154"/>
    <lineage>
        <taxon>Eukaryota</taxon>
        <taxon>Metazoa</taxon>
        <taxon>Ecdysozoa</taxon>
        <taxon>Arthropoda</taxon>
        <taxon>Hexapoda</taxon>
        <taxon>Insecta</taxon>
        <taxon>Pterygota</taxon>
        <taxon>Neoptera</taxon>
        <taxon>Endopterygota</taxon>
        <taxon>Coleoptera</taxon>
        <taxon>Polyphaga</taxon>
        <taxon>Elateriformia</taxon>
        <taxon>Elateroidea</taxon>
        <taxon>Elateridae</taxon>
        <taxon>Agrypninae</taxon>
        <taxon>Pyrophorini</taxon>
        <taxon>Ignelater</taxon>
    </lineage>
</organism>
<dbReference type="Gene3D" id="3.60.10.10">
    <property type="entry name" value="Endonuclease/exonuclease/phosphatase"/>
    <property type="match status" value="1"/>
</dbReference>
<reference evidence="1" key="1">
    <citation type="submission" date="2019-08" db="EMBL/GenBank/DDBJ databases">
        <title>The genome of the North American firefly Photinus pyralis.</title>
        <authorList>
            <consortium name="Photinus pyralis genome working group"/>
            <person name="Fallon T.R."/>
            <person name="Sander Lower S.E."/>
            <person name="Weng J.-K."/>
        </authorList>
    </citation>
    <scope>NUCLEOTIDE SEQUENCE</scope>
    <source>
        <strain evidence="1">TRF0915ILg1</strain>
        <tissue evidence="1">Whole body</tissue>
    </source>
</reference>
<evidence type="ECO:0000313" key="2">
    <source>
        <dbReference type="Proteomes" id="UP000801492"/>
    </source>
</evidence>
<keyword evidence="2" id="KW-1185">Reference proteome</keyword>
<proteinExistence type="predicted"/>
<name>A0A8K0D2R3_IGNLU</name>